<reference evidence="2 3" key="1">
    <citation type="journal article" date="2018" name="Front. Plant Sci.">
        <title>Red Clover (Trifolium pratense) and Zigzag Clover (T. medium) - A Picture of Genomic Similarities and Differences.</title>
        <authorList>
            <person name="Dluhosova J."/>
            <person name="Istvanek J."/>
            <person name="Nedelnik J."/>
            <person name="Repkova J."/>
        </authorList>
    </citation>
    <scope>NUCLEOTIDE SEQUENCE [LARGE SCALE GENOMIC DNA]</scope>
    <source>
        <strain evidence="3">cv. 10/8</strain>
        <tissue evidence="2">Leaf</tissue>
    </source>
</reference>
<feature type="non-terminal residue" evidence="2">
    <location>
        <position position="1"/>
    </location>
</feature>
<accession>A0A392SPQ6</accession>
<evidence type="ECO:0000313" key="3">
    <source>
        <dbReference type="Proteomes" id="UP000265520"/>
    </source>
</evidence>
<comment type="caution">
    <text evidence="2">The sequence shown here is derived from an EMBL/GenBank/DDBJ whole genome shotgun (WGS) entry which is preliminary data.</text>
</comment>
<dbReference type="AlphaFoldDB" id="A0A392SPQ6"/>
<organism evidence="2 3">
    <name type="scientific">Trifolium medium</name>
    <dbReference type="NCBI Taxonomy" id="97028"/>
    <lineage>
        <taxon>Eukaryota</taxon>
        <taxon>Viridiplantae</taxon>
        <taxon>Streptophyta</taxon>
        <taxon>Embryophyta</taxon>
        <taxon>Tracheophyta</taxon>
        <taxon>Spermatophyta</taxon>
        <taxon>Magnoliopsida</taxon>
        <taxon>eudicotyledons</taxon>
        <taxon>Gunneridae</taxon>
        <taxon>Pentapetalae</taxon>
        <taxon>rosids</taxon>
        <taxon>fabids</taxon>
        <taxon>Fabales</taxon>
        <taxon>Fabaceae</taxon>
        <taxon>Papilionoideae</taxon>
        <taxon>50 kb inversion clade</taxon>
        <taxon>NPAAA clade</taxon>
        <taxon>Hologalegina</taxon>
        <taxon>IRL clade</taxon>
        <taxon>Trifolieae</taxon>
        <taxon>Trifolium</taxon>
    </lineage>
</organism>
<evidence type="ECO:0000256" key="1">
    <source>
        <dbReference type="SAM" id="MobiDB-lite"/>
    </source>
</evidence>
<keyword evidence="3" id="KW-1185">Reference proteome</keyword>
<name>A0A392SPQ6_9FABA</name>
<feature type="region of interest" description="Disordered" evidence="1">
    <location>
        <begin position="1"/>
        <end position="26"/>
    </location>
</feature>
<proteinExistence type="predicted"/>
<feature type="non-terminal residue" evidence="2">
    <location>
        <position position="101"/>
    </location>
</feature>
<dbReference type="Proteomes" id="UP000265520">
    <property type="component" value="Unassembled WGS sequence"/>
</dbReference>
<protein>
    <submittedName>
        <fullName evidence="2">Uncharacterized protein</fullName>
    </submittedName>
</protein>
<feature type="region of interest" description="Disordered" evidence="1">
    <location>
        <begin position="52"/>
        <end position="101"/>
    </location>
</feature>
<dbReference type="EMBL" id="LXQA010408641">
    <property type="protein sequence ID" value="MCI49910.1"/>
    <property type="molecule type" value="Genomic_DNA"/>
</dbReference>
<evidence type="ECO:0000313" key="2">
    <source>
        <dbReference type="EMBL" id="MCI49910.1"/>
    </source>
</evidence>
<sequence>RQLGKRPQVTQEKPVDKAQPIAPPSNSDMADIIVALRHTNELLHRQILRIEALEQNQRPRRNNSGSPQRRHIRSATPPPRRGNTHQRRPPLERLQQPGKKR</sequence>